<reference evidence="2" key="1">
    <citation type="submission" date="2021-06" db="EMBL/GenBank/DDBJ databases">
        <authorList>
            <person name="Kallberg Y."/>
            <person name="Tangrot J."/>
            <person name="Rosling A."/>
        </authorList>
    </citation>
    <scope>NUCLEOTIDE SEQUENCE</scope>
    <source>
        <strain evidence="2">MA453B</strain>
    </source>
</reference>
<feature type="compositionally biased region" description="Polar residues" evidence="1">
    <location>
        <begin position="17"/>
        <end position="31"/>
    </location>
</feature>
<dbReference type="AlphaFoldDB" id="A0A9N9K2P3"/>
<feature type="non-terminal residue" evidence="2">
    <location>
        <position position="1"/>
    </location>
</feature>
<accession>A0A9N9K2P3</accession>
<comment type="caution">
    <text evidence="2">The sequence shown here is derived from an EMBL/GenBank/DDBJ whole genome shotgun (WGS) entry which is preliminary data.</text>
</comment>
<evidence type="ECO:0000256" key="1">
    <source>
        <dbReference type="SAM" id="MobiDB-lite"/>
    </source>
</evidence>
<dbReference type="OrthoDB" id="2443929at2759"/>
<name>A0A9N9K2P3_9GLOM</name>
<evidence type="ECO:0000313" key="2">
    <source>
        <dbReference type="EMBL" id="CAG8809068.1"/>
    </source>
</evidence>
<feature type="compositionally biased region" description="Basic residues" evidence="1">
    <location>
        <begin position="1"/>
        <end position="10"/>
    </location>
</feature>
<keyword evidence="3" id="KW-1185">Reference proteome</keyword>
<feature type="non-terminal residue" evidence="2">
    <location>
        <position position="75"/>
    </location>
</feature>
<dbReference type="EMBL" id="CAJVPY010044615">
    <property type="protein sequence ID" value="CAG8809068.1"/>
    <property type="molecule type" value="Genomic_DNA"/>
</dbReference>
<gene>
    <name evidence="2" type="ORF">DERYTH_LOCUS25019</name>
</gene>
<protein>
    <submittedName>
        <fullName evidence="2">7670_t:CDS:1</fullName>
    </submittedName>
</protein>
<proteinExistence type="predicted"/>
<evidence type="ECO:0000313" key="3">
    <source>
        <dbReference type="Proteomes" id="UP000789405"/>
    </source>
</evidence>
<feature type="region of interest" description="Disordered" evidence="1">
    <location>
        <begin position="1"/>
        <end position="31"/>
    </location>
</feature>
<dbReference type="Proteomes" id="UP000789405">
    <property type="component" value="Unassembled WGS sequence"/>
</dbReference>
<sequence>IRHKKHQRNKLLKEHSASTNEVSTNEVSTNELSTNELFTNEVFTNKISNNRVCTANEEMLIDETIITHKEHLQRT</sequence>
<organism evidence="2 3">
    <name type="scientific">Dentiscutata erythropus</name>
    <dbReference type="NCBI Taxonomy" id="1348616"/>
    <lineage>
        <taxon>Eukaryota</taxon>
        <taxon>Fungi</taxon>
        <taxon>Fungi incertae sedis</taxon>
        <taxon>Mucoromycota</taxon>
        <taxon>Glomeromycotina</taxon>
        <taxon>Glomeromycetes</taxon>
        <taxon>Diversisporales</taxon>
        <taxon>Gigasporaceae</taxon>
        <taxon>Dentiscutata</taxon>
    </lineage>
</organism>